<gene>
    <name evidence="6" type="ORF">ERS739223_00184</name>
</gene>
<evidence type="ECO:0000256" key="2">
    <source>
        <dbReference type="ARBA" id="ARBA00022679"/>
    </source>
</evidence>
<dbReference type="InterPro" id="IPR002123">
    <property type="entry name" value="Plipid/glycerol_acylTrfase"/>
</dbReference>
<dbReference type="RefSeq" id="WP_059442962.1">
    <property type="nucleotide sequence ID" value="NZ_NIQQ01000003.1"/>
</dbReference>
<keyword evidence="3 6" id="KW-0012">Acyltransferase</keyword>
<keyword evidence="4" id="KW-0472">Membrane</keyword>
<keyword evidence="2" id="KW-0808">Transferase</keyword>
<dbReference type="AlphaFoldDB" id="A0A9W5AMW3"/>
<dbReference type="GO" id="GO:0003841">
    <property type="term" value="F:1-acylglycerol-3-phosphate O-acyltransferase activity"/>
    <property type="evidence" value="ECO:0007669"/>
    <property type="project" value="TreeGrafter"/>
</dbReference>
<dbReference type="PANTHER" id="PTHR10434:SF66">
    <property type="entry name" value="PHOSPHOLIPID_GLYCEROL ACYLTRANSFERASE DOMAIN-CONTAINING PROTEIN"/>
    <property type="match status" value="1"/>
</dbReference>
<keyword evidence="4" id="KW-1133">Transmembrane helix</keyword>
<organism evidence="6 7">
    <name type="scientific">Campylobacter hyointestinalis subsp. hyointestinalis</name>
    <dbReference type="NCBI Taxonomy" id="91352"/>
    <lineage>
        <taxon>Bacteria</taxon>
        <taxon>Pseudomonadati</taxon>
        <taxon>Campylobacterota</taxon>
        <taxon>Epsilonproteobacteria</taxon>
        <taxon>Campylobacterales</taxon>
        <taxon>Campylobacteraceae</taxon>
        <taxon>Campylobacter</taxon>
    </lineage>
</organism>
<evidence type="ECO:0000256" key="1">
    <source>
        <dbReference type="ARBA" id="ARBA00005189"/>
    </source>
</evidence>
<dbReference type="PANTHER" id="PTHR10434">
    <property type="entry name" value="1-ACYL-SN-GLYCEROL-3-PHOSPHATE ACYLTRANSFERASE"/>
    <property type="match status" value="1"/>
</dbReference>
<keyword evidence="4" id="KW-0812">Transmembrane</keyword>
<comment type="caution">
    <text evidence="6">The sequence shown here is derived from an EMBL/GenBank/DDBJ whole genome shotgun (WGS) entry which is preliminary data.</text>
</comment>
<dbReference type="EMBL" id="FAVC01000001">
    <property type="protein sequence ID" value="CUU70372.1"/>
    <property type="molecule type" value="Genomic_DNA"/>
</dbReference>
<reference evidence="6 7" key="1">
    <citation type="submission" date="2015-11" db="EMBL/GenBank/DDBJ databases">
        <authorList>
            <consortium name="Pathogen Informatics"/>
        </authorList>
    </citation>
    <scope>NUCLEOTIDE SEQUENCE [LARGE SCALE GENOMIC DNA]</scope>
    <source>
        <strain evidence="6 7">007A-0283</strain>
    </source>
</reference>
<feature type="domain" description="Phospholipid/glycerol acyltransferase" evidence="5">
    <location>
        <begin position="90"/>
        <end position="196"/>
    </location>
</feature>
<protein>
    <submittedName>
        <fullName evidence="6">1-acyl-sn-glycerol-3-phosphate acyltransferase</fullName>
    </submittedName>
</protein>
<dbReference type="CDD" id="cd07989">
    <property type="entry name" value="LPLAT_AGPAT-like"/>
    <property type="match status" value="1"/>
</dbReference>
<name>A0A9W5AMW3_CAMHY</name>
<sequence length="258" mass="29645">MRSAISGNLMPIFKIFITGFLFFWFGVICILGNIFFVPVLFFGLQKYKLIRNFCRFLVRNAWKFFIFCTDILGYARSNADILKTLGKNSEIIVCNHPSLLDIVFFLSFVKDSNCIVKGELAKNIFLSSAIKACGYILNTQNEECLEISCKALKEQESLIVFPEGSRTKDKIVFHKAASYIAIKSAKTLTPVFLHMNPKSLKKGVAWYDTPDITINYKFNILKSIDLDTFYPQKSAPIRARLLNAYLQEIYNEEFKNDR</sequence>
<evidence type="ECO:0000259" key="5">
    <source>
        <dbReference type="SMART" id="SM00563"/>
    </source>
</evidence>
<feature type="transmembrane region" description="Helical" evidence="4">
    <location>
        <begin position="12"/>
        <end position="44"/>
    </location>
</feature>
<proteinExistence type="predicted"/>
<evidence type="ECO:0000313" key="7">
    <source>
        <dbReference type="Proteomes" id="UP000052245"/>
    </source>
</evidence>
<accession>A0A9W5AMW3</accession>
<dbReference type="SUPFAM" id="SSF69593">
    <property type="entry name" value="Glycerol-3-phosphate (1)-acyltransferase"/>
    <property type="match status" value="1"/>
</dbReference>
<dbReference type="GO" id="GO:0006654">
    <property type="term" value="P:phosphatidic acid biosynthetic process"/>
    <property type="evidence" value="ECO:0007669"/>
    <property type="project" value="TreeGrafter"/>
</dbReference>
<dbReference type="Pfam" id="PF01553">
    <property type="entry name" value="Acyltransferase"/>
    <property type="match status" value="1"/>
</dbReference>
<evidence type="ECO:0000256" key="4">
    <source>
        <dbReference type="SAM" id="Phobius"/>
    </source>
</evidence>
<evidence type="ECO:0000256" key="3">
    <source>
        <dbReference type="ARBA" id="ARBA00023315"/>
    </source>
</evidence>
<comment type="pathway">
    <text evidence="1">Lipid metabolism.</text>
</comment>
<dbReference type="SMART" id="SM00563">
    <property type="entry name" value="PlsC"/>
    <property type="match status" value="1"/>
</dbReference>
<evidence type="ECO:0000313" key="6">
    <source>
        <dbReference type="EMBL" id="CUU70372.1"/>
    </source>
</evidence>
<dbReference type="Proteomes" id="UP000052245">
    <property type="component" value="Unassembled WGS sequence"/>
</dbReference>